<keyword evidence="2" id="KW-1185">Reference proteome</keyword>
<feature type="non-terminal residue" evidence="1">
    <location>
        <position position="1"/>
    </location>
</feature>
<reference evidence="1 2" key="1">
    <citation type="journal article" date="2021" name="Nat. Plants">
        <title>The Taxus genome provides insights into paclitaxel biosynthesis.</title>
        <authorList>
            <person name="Xiong X."/>
            <person name="Gou J."/>
            <person name="Liao Q."/>
            <person name="Li Y."/>
            <person name="Zhou Q."/>
            <person name="Bi G."/>
            <person name="Li C."/>
            <person name="Du R."/>
            <person name="Wang X."/>
            <person name="Sun T."/>
            <person name="Guo L."/>
            <person name="Liang H."/>
            <person name="Lu P."/>
            <person name="Wu Y."/>
            <person name="Zhang Z."/>
            <person name="Ro D.K."/>
            <person name="Shang Y."/>
            <person name="Huang S."/>
            <person name="Yan J."/>
        </authorList>
    </citation>
    <scope>NUCLEOTIDE SEQUENCE [LARGE SCALE GENOMIC DNA]</scope>
    <source>
        <strain evidence="1">Ta-2019</strain>
    </source>
</reference>
<protein>
    <submittedName>
        <fullName evidence="1">Uncharacterized protein</fullName>
    </submittedName>
</protein>
<name>A0AA38GXF6_TAXCH</name>
<organism evidence="1 2">
    <name type="scientific">Taxus chinensis</name>
    <name type="common">Chinese yew</name>
    <name type="synonym">Taxus wallichiana var. chinensis</name>
    <dbReference type="NCBI Taxonomy" id="29808"/>
    <lineage>
        <taxon>Eukaryota</taxon>
        <taxon>Viridiplantae</taxon>
        <taxon>Streptophyta</taxon>
        <taxon>Embryophyta</taxon>
        <taxon>Tracheophyta</taxon>
        <taxon>Spermatophyta</taxon>
        <taxon>Pinopsida</taxon>
        <taxon>Pinidae</taxon>
        <taxon>Conifers II</taxon>
        <taxon>Cupressales</taxon>
        <taxon>Taxaceae</taxon>
        <taxon>Taxus</taxon>
    </lineage>
</organism>
<evidence type="ECO:0000313" key="1">
    <source>
        <dbReference type="EMBL" id="KAH9331284.1"/>
    </source>
</evidence>
<comment type="caution">
    <text evidence="1">The sequence shown here is derived from an EMBL/GenBank/DDBJ whole genome shotgun (WGS) entry which is preliminary data.</text>
</comment>
<evidence type="ECO:0000313" key="2">
    <source>
        <dbReference type="Proteomes" id="UP000824469"/>
    </source>
</evidence>
<sequence length="54" mass="6155">VAQMEEVEKEAFVEHLEAMKTIEVEEVISLMELVIIVGLRNTISTNDLIYYSAL</sequence>
<accession>A0AA38GXF6</accession>
<dbReference type="Proteomes" id="UP000824469">
    <property type="component" value="Unassembled WGS sequence"/>
</dbReference>
<feature type="non-terminal residue" evidence="1">
    <location>
        <position position="54"/>
    </location>
</feature>
<dbReference type="EMBL" id="JAHRHJ020000001">
    <property type="protein sequence ID" value="KAH9331284.1"/>
    <property type="molecule type" value="Genomic_DNA"/>
</dbReference>
<proteinExistence type="predicted"/>
<gene>
    <name evidence="1" type="ORF">KI387_003392</name>
</gene>
<dbReference type="AlphaFoldDB" id="A0AA38GXF6"/>